<dbReference type="Gene3D" id="3.40.50.300">
    <property type="entry name" value="P-loop containing nucleotide triphosphate hydrolases"/>
    <property type="match status" value="1"/>
</dbReference>
<keyword evidence="4" id="KW-0547">Nucleotide-binding</keyword>
<accession>A0A2S5JJJ2</accession>
<dbReference type="GO" id="GO:0005886">
    <property type="term" value="C:plasma membrane"/>
    <property type="evidence" value="ECO:0007669"/>
    <property type="project" value="UniProtKB-SubCell"/>
</dbReference>
<keyword evidence="3 8" id="KW-0812">Transmembrane</keyword>
<dbReference type="PANTHER" id="PTHR43394:SF1">
    <property type="entry name" value="ATP-BINDING CASSETTE SUB-FAMILY B MEMBER 10, MITOCHONDRIAL"/>
    <property type="match status" value="1"/>
</dbReference>
<feature type="domain" description="ABC transporter" evidence="9">
    <location>
        <begin position="355"/>
        <end position="589"/>
    </location>
</feature>
<dbReference type="InterPro" id="IPR017871">
    <property type="entry name" value="ABC_transporter-like_CS"/>
</dbReference>
<evidence type="ECO:0000313" key="11">
    <source>
        <dbReference type="EMBL" id="PPB81613.1"/>
    </source>
</evidence>
<dbReference type="SMART" id="SM00382">
    <property type="entry name" value="AAA"/>
    <property type="match status" value="1"/>
</dbReference>
<dbReference type="GO" id="GO:0016887">
    <property type="term" value="F:ATP hydrolysis activity"/>
    <property type="evidence" value="ECO:0007669"/>
    <property type="project" value="InterPro"/>
</dbReference>
<keyword evidence="12" id="KW-1185">Reference proteome</keyword>
<sequence>MAQSTSDSDNARGLARLIGTNLFRRLIADGIRSQAGTYGIAIAAMVVVALTSAATAWVMEGIVDAMTDTGNRARVWGVAGLVAVIFTIKGVASYVQAVAMKRAGNRIVARQQLRLYLKMLRQGVAFFDGTESSNLLMRVTNSAQAAREMINLFVTTGVKDVLTLIGLVAVMVYQQPLLSFVALIIGPIAMLILRRLLGKVRAMARAETTSLAEIIRIIQETSGGIRVIKVFGLEDRMIDEMRRAVAQVERRANSIARLEAIPSPLMEMLSGFAIAAVVLISSVDLGGEPTSAGQLMSFVTALLMAYEPAKRLSRIRIQAENLMTRVQLMFDILDQPDTMLEAPDAVELQPGPGEVRLDHVRFGYRDGRPVIPDLTLTFEPGKTTALVGPSGSGKSTVFNLVMRLYDPDAGAVLIDGQDLRRVTFASLRRRISFVGQDTFLFSTTIMENIRCARPEATDDEVIAAARAAHAHDFIMALPDGYQTQVGERGNFLSGGQRQRISIARTILRDAEILLLDEATSALDASSEAAIRDTLQEITQGRTTIVIAHRLSTILQADRIVVLNDGQIVEYGTAAELLERGGLFRQLYDQQFGGMILPDSGAGDDL</sequence>
<feature type="transmembrane region" description="Helical" evidence="8">
    <location>
        <begin position="150"/>
        <end position="171"/>
    </location>
</feature>
<feature type="transmembrane region" description="Helical" evidence="8">
    <location>
        <begin position="78"/>
        <end position="100"/>
    </location>
</feature>
<protein>
    <submittedName>
        <fullName evidence="11">ATP-binding cassette subfamily B protein</fullName>
    </submittedName>
</protein>
<dbReference type="PROSITE" id="PS50893">
    <property type="entry name" value="ABC_TRANSPORTER_2"/>
    <property type="match status" value="1"/>
</dbReference>
<dbReference type="GO" id="GO:0015421">
    <property type="term" value="F:ABC-type oligopeptide transporter activity"/>
    <property type="evidence" value="ECO:0007669"/>
    <property type="project" value="TreeGrafter"/>
</dbReference>
<feature type="transmembrane region" description="Helical" evidence="8">
    <location>
        <begin position="177"/>
        <end position="197"/>
    </location>
</feature>
<dbReference type="EMBL" id="PRDS01000002">
    <property type="protein sequence ID" value="PPB81613.1"/>
    <property type="molecule type" value="Genomic_DNA"/>
</dbReference>
<keyword evidence="7 8" id="KW-0472">Membrane</keyword>
<dbReference type="InterPro" id="IPR003593">
    <property type="entry name" value="AAA+_ATPase"/>
</dbReference>
<comment type="subcellular location">
    <subcellularLocation>
        <location evidence="1">Cell membrane</location>
        <topology evidence="1">Multi-pass membrane protein</topology>
    </subcellularLocation>
</comment>
<evidence type="ECO:0000256" key="8">
    <source>
        <dbReference type="SAM" id="Phobius"/>
    </source>
</evidence>
<reference evidence="11 12" key="1">
    <citation type="submission" date="2018-01" db="EMBL/GenBank/DDBJ databases">
        <title>Genomic Encyclopedia of Archaeal and Bacterial Type Strains, Phase II (KMG-II): from individual species to whole genera.</title>
        <authorList>
            <person name="Goeker M."/>
        </authorList>
    </citation>
    <scope>NUCLEOTIDE SEQUENCE [LARGE SCALE GENOMIC DNA]</scope>
    <source>
        <strain evidence="11 12">DSM 12048</strain>
    </source>
</reference>
<keyword evidence="5 11" id="KW-0067">ATP-binding</keyword>
<dbReference type="SUPFAM" id="SSF90123">
    <property type="entry name" value="ABC transporter transmembrane region"/>
    <property type="match status" value="1"/>
</dbReference>
<dbReference type="InterPro" id="IPR003439">
    <property type="entry name" value="ABC_transporter-like_ATP-bd"/>
</dbReference>
<dbReference type="PROSITE" id="PS50929">
    <property type="entry name" value="ABC_TM1F"/>
    <property type="match status" value="1"/>
</dbReference>
<feature type="transmembrane region" description="Helical" evidence="8">
    <location>
        <begin position="265"/>
        <end position="283"/>
    </location>
</feature>
<evidence type="ECO:0000256" key="4">
    <source>
        <dbReference type="ARBA" id="ARBA00022741"/>
    </source>
</evidence>
<evidence type="ECO:0000256" key="6">
    <source>
        <dbReference type="ARBA" id="ARBA00022989"/>
    </source>
</evidence>
<organism evidence="11 12">
    <name type="scientific">Albidovulum inexpectatum</name>
    <dbReference type="NCBI Taxonomy" id="196587"/>
    <lineage>
        <taxon>Bacteria</taxon>
        <taxon>Pseudomonadati</taxon>
        <taxon>Pseudomonadota</taxon>
        <taxon>Alphaproteobacteria</taxon>
        <taxon>Rhodobacterales</taxon>
        <taxon>Paracoccaceae</taxon>
        <taxon>Albidovulum</taxon>
    </lineage>
</organism>
<name>A0A2S5JJJ2_9RHOB</name>
<dbReference type="GO" id="GO:0005524">
    <property type="term" value="F:ATP binding"/>
    <property type="evidence" value="ECO:0007669"/>
    <property type="project" value="UniProtKB-KW"/>
</dbReference>
<evidence type="ECO:0000256" key="1">
    <source>
        <dbReference type="ARBA" id="ARBA00004651"/>
    </source>
</evidence>
<keyword evidence="2" id="KW-0813">Transport</keyword>
<evidence type="ECO:0000256" key="3">
    <source>
        <dbReference type="ARBA" id="ARBA00022692"/>
    </source>
</evidence>
<dbReference type="InterPro" id="IPR011527">
    <property type="entry name" value="ABC1_TM_dom"/>
</dbReference>
<dbReference type="PANTHER" id="PTHR43394">
    <property type="entry name" value="ATP-DEPENDENT PERMEASE MDL1, MITOCHONDRIAL"/>
    <property type="match status" value="1"/>
</dbReference>
<dbReference type="RefSeq" id="WP_104069455.1">
    <property type="nucleotide sequence ID" value="NZ_PRDS01000002.1"/>
</dbReference>
<dbReference type="InterPro" id="IPR027417">
    <property type="entry name" value="P-loop_NTPase"/>
</dbReference>
<dbReference type="Gene3D" id="1.20.1560.10">
    <property type="entry name" value="ABC transporter type 1, transmembrane domain"/>
    <property type="match status" value="1"/>
</dbReference>
<keyword evidence="6 8" id="KW-1133">Transmembrane helix</keyword>
<dbReference type="InterPro" id="IPR039421">
    <property type="entry name" value="Type_1_exporter"/>
</dbReference>
<dbReference type="Pfam" id="PF00005">
    <property type="entry name" value="ABC_tran"/>
    <property type="match status" value="1"/>
</dbReference>
<comment type="caution">
    <text evidence="11">The sequence shown here is derived from an EMBL/GenBank/DDBJ whole genome shotgun (WGS) entry which is preliminary data.</text>
</comment>
<dbReference type="FunFam" id="3.40.50.300:FF:000287">
    <property type="entry name" value="Multidrug ABC transporter ATP-binding protein"/>
    <property type="match status" value="1"/>
</dbReference>
<dbReference type="CDD" id="cd18552">
    <property type="entry name" value="ABC_6TM_MsbA_like"/>
    <property type="match status" value="1"/>
</dbReference>
<dbReference type="InterPro" id="IPR036640">
    <property type="entry name" value="ABC1_TM_sf"/>
</dbReference>
<evidence type="ECO:0000259" key="9">
    <source>
        <dbReference type="PROSITE" id="PS50893"/>
    </source>
</evidence>
<dbReference type="PROSITE" id="PS00211">
    <property type="entry name" value="ABC_TRANSPORTER_1"/>
    <property type="match status" value="1"/>
</dbReference>
<feature type="transmembrane region" description="Helical" evidence="8">
    <location>
        <begin position="35"/>
        <end position="58"/>
    </location>
</feature>
<dbReference type="SUPFAM" id="SSF52540">
    <property type="entry name" value="P-loop containing nucleoside triphosphate hydrolases"/>
    <property type="match status" value="1"/>
</dbReference>
<dbReference type="OrthoDB" id="9808328at2"/>
<evidence type="ECO:0000259" key="10">
    <source>
        <dbReference type="PROSITE" id="PS50929"/>
    </source>
</evidence>
<evidence type="ECO:0000256" key="5">
    <source>
        <dbReference type="ARBA" id="ARBA00022840"/>
    </source>
</evidence>
<gene>
    <name evidence="11" type="ORF">LV82_00822</name>
</gene>
<proteinExistence type="predicted"/>
<evidence type="ECO:0000313" key="12">
    <source>
        <dbReference type="Proteomes" id="UP000239736"/>
    </source>
</evidence>
<evidence type="ECO:0000256" key="2">
    <source>
        <dbReference type="ARBA" id="ARBA00022448"/>
    </source>
</evidence>
<dbReference type="Pfam" id="PF00664">
    <property type="entry name" value="ABC_membrane"/>
    <property type="match status" value="1"/>
</dbReference>
<evidence type="ECO:0000256" key="7">
    <source>
        <dbReference type="ARBA" id="ARBA00023136"/>
    </source>
</evidence>
<dbReference type="Proteomes" id="UP000239736">
    <property type="component" value="Unassembled WGS sequence"/>
</dbReference>
<feature type="domain" description="ABC transmembrane type-1" evidence="10">
    <location>
        <begin position="40"/>
        <end position="321"/>
    </location>
</feature>
<dbReference type="AlphaFoldDB" id="A0A2S5JJJ2"/>